<name>A0A6B0YTM8_9CHLR</name>
<organism evidence="2">
    <name type="scientific">Caldilineaceae bacterium SB0664_bin_27</name>
    <dbReference type="NCBI Taxonomy" id="2605260"/>
    <lineage>
        <taxon>Bacteria</taxon>
        <taxon>Bacillati</taxon>
        <taxon>Chloroflexota</taxon>
        <taxon>Caldilineae</taxon>
        <taxon>Caldilineales</taxon>
        <taxon>Caldilineaceae</taxon>
    </lineage>
</organism>
<protein>
    <submittedName>
        <fullName evidence="2">Serine/threonine-protein phosphatase</fullName>
    </submittedName>
</protein>
<dbReference type="PANTHER" id="PTHR35801:SF1">
    <property type="entry name" value="PHOSPHOSERINE PHOSPHATASE RSBX"/>
    <property type="match status" value="1"/>
</dbReference>
<dbReference type="SMART" id="SM00331">
    <property type="entry name" value="PP2C_SIG"/>
    <property type="match status" value="1"/>
</dbReference>
<dbReference type="InterPro" id="IPR039248">
    <property type="entry name" value="Ptase_RsbX"/>
</dbReference>
<dbReference type="Pfam" id="PF07228">
    <property type="entry name" value="SpoIIE"/>
    <property type="match status" value="1"/>
</dbReference>
<dbReference type="PANTHER" id="PTHR35801">
    <property type="entry name" value="PHOSPHOSERINE PHOSPHATASE RSBX"/>
    <property type="match status" value="1"/>
</dbReference>
<feature type="domain" description="PPM-type phosphatase" evidence="1">
    <location>
        <begin position="5"/>
        <end position="227"/>
    </location>
</feature>
<gene>
    <name evidence="2" type="ORF">F4Y42_13570</name>
</gene>
<dbReference type="InterPro" id="IPR001932">
    <property type="entry name" value="PPM-type_phosphatase-like_dom"/>
</dbReference>
<dbReference type="Gene3D" id="3.60.40.10">
    <property type="entry name" value="PPM-type phosphatase domain"/>
    <property type="match status" value="1"/>
</dbReference>
<dbReference type="AlphaFoldDB" id="A0A6B0YTM8"/>
<dbReference type="EMBL" id="VXRG01000110">
    <property type="protein sequence ID" value="MXY94464.1"/>
    <property type="molecule type" value="Genomic_DNA"/>
</dbReference>
<dbReference type="InterPro" id="IPR036457">
    <property type="entry name" value="PPM-type-like_dom_sf"/>
</dbReference>
<reference evidence="2" key="1">
    <citation type="submission" date="2019-09" db="EMBL/GenBank/DDBJ databases">
        <title>Characterisation of the sponge microbiome using genome-centric metagenomics.</title>
        <authorList>
            <person name="Engelberts J.P."/>
            <person name="Robbins S.J."/>
            <person name="De Goeij J.M."/>
            <person name="Aranda M."/>
            <person name="Bell S.C."/>
            <person name="Webster N.S."/>
        </authorList>
    </citation>
    <scope>NUCLEOTIDE SEQUENCE</scope>
    <source>
        <strain evidence="2">SB0664_bin_27</strain>
    </source>
</reference>
<evidence type="ECO:0000259" key="1">
    <source>
        <dbReference type="SMART" id="SM00331"/>
    </source>
</evidence>
<evidence type="ECO:0000313" key="2">
    <source>
        <dbReference type="EMBL" id="MXY94464.1"/>
    </source>
</evidence>
<proteinExistence type="predicted"/>
<dbReference type="SUPFAM" id="SSF81606">
    <property type="entry name" value="PP2C-like"/>
    <property type="match status" value="1"/>
</dbReference>
<comment type="caution">
    <text evidence="2">The sequence shown here is derived from an EMBL/GenBank/DDBJ whole genome shotgun (WGS) entry which is preliminary data.</text>
</comment>
<sequence>MKRIEIQVAVAKVSKYASSESGDTVEVVERPHGGISIIVSDGQRSGRSAKAISNVVARKAMSLIAEGVRDGAVARATHDYLRTNRGGKVSAELVIASVDLVTETLVLSRNSRCPVLVQRDGGTEWLNEDCDAIGIYRNTKPSIVELPLVPGLTAVVFTDGIWSAGHRSGGAMDVAGAARLNEGGQVDGEDTAGAYSAKEIADRVLESALELDEGRPRDDSTVLVIKVGSHQRDQIVRRMEISLPI</sequence>
<accession>A0A6B0YTM8</accession>